<feature type="region of interest" description="Disordered" evidence="1">
    <location>
        <begin position="1"/>
        <end position="41"/>
    </location>
</feature>
<reference evidence="2" key="3">
    <citation type="journal article" date="2017" name="Nature">
        <title>Genome sequence of the progenitor of the wheat D genome Aegilops tauschii.</title>
        <authorList>
            <person name="Luo M.C."/>
            <person name="Gu Y.Q."/>
            <person name="Puiu D."/>
            <person name="Wang H."/>
            <person name="Twardziok S.O."/>
            <person name="Deal K.R."/>
            <person name="Huo N."/>
            <person name="Zhu T."/>
            <person name="Wang L."/>
            <person name="Wang Y."/>
            <person name="McGuire P.E."/>
            <person name="Liu S."/>
            <person name="Long H."/>
            <person name="Ramasamy R.K."/>
            <person name="Rodriguez J.C."/>
            <person name="Van S.L."/>
            <person name="Yuan L."/>
            <person name="Wang Z."/>
            <person name="Xia Z."/>
            <person name="Xiao L."/>
            <person name="Anderson O.D."/>
            <person name="Ouyang S."/>
            <person name="Liang Y."/>
            <person name="Zimin A.V."/>
            <person name="Pertea G."/>
            <person name="Qi P."/>
            <person name="Bennetzen J.L."/>
            <person name="Dai X."/>
            <person name="Dawson M.W."/>
            <person name="Muller H.G."/>
            <person name="Kugler K."/>
            <person name="Rivarola-Duarte L."/>
            <person name="Spannagl M."/>
            <person name="Mayer K.F.X."/>
            <person name="Lu F.H."/>
            <person name="Bevan M.W."/>
            <person name="Leroy P."/>
            <person name="Li P."/>
            <person name="You F.M."/>
            <person name="Sun Q."/>
            <person name="Liu Z."/>
            <person name="Lyons E."/>
            <person name="Wicker T."/>
            <person name="Salzberg S.L."/>
            <person name="Devos K.M."/>
            <person name="Dvorak J."/>
        </authorList>
    </citation>
    <scope>NUCLEOTIDE SEQUENCE [LARGE SCALE GENOMIC DNA]</scope>
    <source>
        <strain evidence="2">cv. AL8/78</strain>
    </source>
</reference>
<accession>A0A453RBG3</accession>
<evidence type="ECO:0000313" key="3">
    <source>
        <dbReference type="Proteomes" id="UP000015105"/>
    </source>
</evidence>
<protein>
    <submittedName>
        <fullName evidence="2">Uncharacterized protein</fullName>
    </submittedName>
</protein>
<reference evidence="2" key="4">
    <citation type="submission" date="2019-03" db="UniProtKB">
        <authorList>
            <consortium name="EnsemblPlants"/>
        </authorList>
    </citation>
    <scope>IDENTIFICATION</scope>
</reference>
<reference evidence="3" key="2">
    <citation type="journal article" date="2017" name="Nat. Plants">
        <title>The Aegilops tauschii genome reveals multiple impacts of transposons.</title>
        <authorList>
            <person name="Zhao G."/>
            <person name="Zou C."/>
            <person name="Li K."/>
            <person name="Wang K."/>
            <person name="Li T."/>
            <person name="Gao L."/>
            <person name="Zhang X."/>
            <person name="Wang H."/>
            <person name="Yang Z."/>
            <person name="Liu X."/>
            <person name="Jiang W."/>
            <person name="Mao L."/>
            <person name="Kong X."/>
            <person name="Jiao Y."/>
            <person name="Jia J."/>
        </authorList>
    </citation>
    <scope>NUCLEOTIDE SEQUENCE [LARGE SCALE GENOMIC DNA]</scope>
    <source>
        <strain evidence="3">cv. AL8/78</strain>
    </source>
</reference>
<proteinExistence type="predicted"/>
<dbReference type="Gramene" id="AET7Gv20524800.1">
    <property type="protein sequence ID" value="AET7Gv20524800.1"/>
    <property type="gene ID" value="AET7Gv20524800"/>
</dbReference>
<reference evidence="2" key="5">
    <citation type="journal article" date="2021" name="G3 (Bethesda)">
        <title>Aegilops tauschii genome assembly Aet v5.0 features greater sequence contiguity and improved annotation.</title>
        <authorList>
            <person name="Wang L."/>
            <person name="Zhu T."/>
            <person name="Rodriguez J.C."/>
            <person name="Deal K.R."/>
            <person name="Dubcovsky J."/>
            <person name="McGuire P.E."/>
            <person name="Lux T."/>
            <person name="Spannagl M."/>
            <person name="Mayer K.F.X."/>
            <person name="Baldrich P."/>
            <person name="Meyers B.C."/>
            <person name="Huo N."/>
            <person name="Gu Y.Q."/>
            <person name="Zhou H."/>
            <person name="Devos K.M."/>
            <person name="Bennetzen J.L."/>
            <person name="Unver T."/>
            <person name="Budak H."/>
            <person name="Gulick P.J."/>
            <person name="Galiba G."/>
            <person name="Kalapos B."/>
            <person name="Nelson D.R."/>
            <person name="Li P."/>
            <person name="You F.M."/>
            <person name="Luo M.C."/>
            <person name="Dvorak J."/>
        </authorList>
    </citation>
    <scope>NUCLEOTIDE SEQUENCE [LARGE SCALE GENOMIC DNA]</scope>
    <source>
        <strain evidence="2">cv. AL8/78</strain>
    </source>
</reference>
<organism evidence="2 3">
    <name type="scientific">Aegilops tauschii subsp. strangulata</name>
    <name type="common">Goatgrass</name>
    <dbReference type="NCBI Taxonomy" id="200361"/>
    <lineage>
        <taxon>Eukaryota</taxon>
        <taxon>Viridiplantae</taxon>
        <taxon>Streptophyta</taxon>
        <taxon>Embryophyta</taxon>
        <taxon>Tracheophyta</taxon>
        <taxon>Spermatophyta</taxon>
        <taxon>Magnoliopsida</taxon>
        <taxon>Liliopsida</taxon>
        <taxon>Poales</taxon>
        <taxon>Poaceae</taxon>
        <taxon>BOP clade</taxon>
        <taxon>Pooideae</taxon>
        <taxon>Triticodae</taxon>
        <taxon>Triticeae</taxon>
        <taxon>Triticinae</taxon>
        <taxon>Aegilops</taxon>
    </lineage>
</organism>
<sequence>MHLAQHAPDAARQESEAYKLQEAQPEAVTRSTHAQKRNRISTSSFTAAAPVFLPDESVPEADDDTVRFCCTMDELLGSQVEENLPVGATDNIEQNFYLEPEGLFADAAEEIVPLKDDELEFLRAILDEGAEAQEQEAVSTNEKSSIVQDVGTSKPPPIIFHDPFEAAWKAEEALEKEKRCNAAANLHAGGHSNFFSP</sequence>
<feature type="region of interest" description="Disordered" evidence="1">
    <location>
        <begin position="133"/>
        <end position="152"/>
    </location>
</feature>
<reference evidence="3" key="1">
    <citation type="journal article" date="2014" name="Science">
        <title>Ancient hybridizations among the ancestral genomes of bread wheat.</title>
        <authorList>
            <consortium name="International Wheat Genome Sequencing Consortium,"/>
            <person name="Marcussen T."/>
            <person name="Sandve S.R."/>
            <person name="Heier L."/>
            <person name="Spannagl M."/>
            <person name="Pfeifer M."/>
            <person name="Jakobsen K.S."/>
            <person name="Wulff B.B."/>
            <person name="Steuernagel B."/>
            <person name="Mayer K.F."/>
            <person name="Olsen O.A."/>
        </authorList>
    </citation>
    <scope>NUCLEOTIDE SEQUENCE [LARGE SCALE GENOMIC DNA]</scope>
    <source>
        <strain evidence="3">cv. AL8/78</strain>
    </source>
</reference>
<dbReference type="AlphaFoldDB" id="A0A453RBG3"/>
<dbReference type="Proteomes" id="UP000015105">
    <property type="component" value="Chromosome 7D"/>
</dbReference>
<keyword evidence="3" id="KW-1185">Reference proteome</keyword>
<evidence type="ECO:0000256" key="1">
    <source>
        <dbReference type="SAM" id="MobiDB-lite"/>
    </source>
</evidence>
<dbReference type="EnsemblPlants" id="AET7Gv20524800.1">
    <property type="protein sequence ID" value="AET7Gv20524800.1"/>
    <property type="gene ID" value="AET7Gv20524800"/>
</dbReference>
<evidence type="ECO:0000313" key="2">
    <source>
        <dbReference type="EnsemblPlants" id="AET7Gv20524800.1"/>
    </source>
</evidence>
<feature type="compositionally biased region" description="Basic and acidic residues" evidence="1">
    <location>
        <begin position="9"/>
        <end position="19"/>
    </location>
</feature>
<feature type="compositionally biased region" description="Polar residues" evidence="1">
    <location>
        <begin position="136"/>
        <end position="151"/>
    </location>
</feature>
<name>A0A453RBG3_AEGTS</name>